<dbReference type="OrthoDB" id="6388191at2"/>
<dbReference type="EMBL" id="CP028901">
    <property type="protein sequence ID" value="AWB32374.1"/>
    <property type="molecule type" value="Genomic_DNA"/>
</dbReference>
<dbReference type="Proteomes" id="UP000244571">
    <property type="component" value="Chromosome"/>
</dbReference>
<organism evidence="1 2">
    <name type="scientific">Orrella marina</name>
    <dbReference type="NCBI Taxonomy" id="2163011"/>
    <lineage>
        <taxon>Bacteria</taxon>
        <taxon>Pseudomonadati</taxon>
        <taxon>Pseudomonadota</taxon>
        <taxon>Betaproteobacteria</taxon>
        <taxon>Burkholderiales</taxon>
        <taxon>Alcaligenaceae</taxon>
        <taxon>Orrella</taxon>
    </lineage>
</organism>
<dbReference type="Pfam" id="PF03864">
    <property type="entry name" value="Phage_cap_E"/>
    <property type="match status" value="1"/>
</dbReference>
<name>A0A2R4XEX8_9BURK</name>
<dbReference type="AlphaFoldDB" id="A0A2R4XEX8"/>
<gene>
    <name evidence="1" type="ORF">DBV39_00120</name>
</gene>
<accession>A0A2R4XEX8</accession>
<evidence type="ECO:0000313" key="1">
    <source>
        <dbReference type="EMBL" id="AWB32374.1"/>
    </source>
</evidence>
<proteinExistence type="predicted"/>
<dbReference type="InterPro" id="IPR005564">
    <property type="entry name" value="Major_capsid_GpE"/>
</dbReference>
<evidence type="ECO:0000313" key="2">
    <source>
        <dbReference type="Proteomes" id="UP000244571"/>
    </source>
</evidence>
<keyword evidence="2" id="KW-1185">Reference proteome</keyword>
<protein>
    <submittedName>
        <fullName evidence="1">Major capsid protein E</fullName>
    </submittedName>
</protein>
<dbReference type="KEGG" id="boz:DBV39_00120"/>
<sequence length="334" mass="36638">MPSLDIFNDDAFGVQSLTKAINTMPEGTHVPNLLDPLFTEEGVTTTTISIEMENGELFLVPDQPRGAPGQVVVGDKRTLIPFNALHLPVTGSVNADEVQNVRAFGSENEVQTVAAIVNKRLQKMRLKIDATIAFHRLGAVTGKIVDANGQKVLIDLFSKFGLSQQSQAMALGTEATDVAQKIRDAMRKAEDSLAGTAMITGWIGLCGRGFYDAFVGHKSVKAAFDRWQDGQFLRDDLRKGFTFQDAVWKEYYGKVGSVKFIDDDDAYLIPITSEGIFQTTFSPADYMETVNTLGVPYYAAQELMKFNKGVALEAQSNPLSICTRPRAVIKLKKT</sequence>
<reference evidence="1 2" key="1">
    <citation type="submission" date="2018-04" db="EMBL/GenBank/DDBJ databases">
        <title>Bordetella sp. HZ20 isolated from seawater.</title>
        <authorList>
            <person name="Sun C."/>
        </authorList>
    </citation>
    <scope>NUCLEOTIDE SEQUENCE [LARGE SCALE GENOMIC DNA]</scope>
    <source>
        <strain evidence="1 2">HZ20</strain>
    </source>
</reference>
<dbReference type="RefSeq" id="WP_108619815.1">
    <property type="nucleotide sequence ID" value="NZ_CP028901.1"/>
</dbReference>